<evidence type="ECO:0000256" key="1">
    <source>
        <dbReference type="SAM" id="MobiDB-lite"/>
    </source>
</evidence>
<gene>
    <name evidence="2" type="ORF">GBAR_LOCUS4062</name>
</gene>
<dbReference type="AlphaFoldDB" id="A0AA35R796"/>
<feature type="compositionally biased region" description="Low complexity" evidence="1">
    <location>
        <begin position="23"/>
        <end position="54"/>
    </location>
</feature>
<evidence type="ECO:0000313" key="3">
    <source>
        <dbReference type="Proteomes" id="UP001174909"/>
    </source>
</evidence>
<feature type="compositionally biased region" description="Low complexity" evidence="1">
    <location>
        <begin position="96"/>
        <end position="108"/>
    </location>
</feature>
<name>A0AA35R796_GEOBA</name>
<sequence>MSAEVHSLSPSCSHDPERHLDRPASLPFSPSHSPPHNASRSRCSNSSSSTAADAKTAHHQSSSESPSSDGGLGGSEGRTSSQDSDGQESSCHRRSSGVSSSGSAASPSREGEGGVECPGTDSLRRQRPVDIITSADGGDLEDSLKARQAFQGRTAASLPLPPPKNGVFKMSSKARLQSLLTRIANQDEFYSGLDECIPDTCGENGPTSFEPFEGSPSSQPPSLYGIKSASVDSPFFHMSSLVSRDGITPKSGGARMFPGKKGGVWTLNLLDGKLFLFKTSPNSEQPVEVDKEDETELMEGIELAKLLSRMTSPGTPNYYFNLPARVLDAQVDHPHVTPVYTPPTGPKYSLYRQNDSTKMTPTEYVLHHDTVFLVLDENQVPPIINAITQDEMIANLEKLADEGTNFPDASFNPVVNIKYEAGHRHSASTPNNIAIYFTGKHNKYRYYVTTDAKGRLIPLQKELPLPAEDWKNHLEFSNSFFTPPALLAMAGGGGGGSEGLPSITETETEN</sequence>
<reference evidence="2" key="1">
    <citation type="submission" date="2023-03" db="EMBL/GenBank/DDBJ databases">
        <authorList>
            <person name="Steffen K."/>
            <person name="Cardenas P."/>
        </authorList>
    </citation>
    <scope>NUCLEOTIDE SEQUENCE</scope>
</reference>
<dbReference type="EMBL" id="CASHTH010000575">
    <property type="protein sequence ID" value="CAI8005068.1"/>
    <property type="molecule type" value="Genomic_DNA"/>
</dbReference>
<comment type="caution">
    <text evidence="2">The sequence shown here is derived from an EMBL/GenBank/DDBJ whole genome shotgun (WGS) entry which is preliminary data.</text>
</comment>
<feature type="region of interest" description="Disordered" evidence="1">
    <location>
        <begin position="1"/>
        <end position="140"/>
    </location>
</feature>
<proteinExistence type="predicted"/>
<organism evidence="2 3">
    <name type="scientific">Geodia barretti</name>
    <name type="common">Barrett's horny sponge</name>
    <dbReference type="NCBI Taxonomy" id="519541"/>
    <lineage>
        <taxon>Eukaryota</taxon>
        <taxon>Metazoa</taxon>
        <taxon>Porifera</taxon>
        <taxon>Demospongiae</taxon>
        <taxon>Heteroscleromorpha</taxon>
        <taxon>Tetractinellida</taxon>
        <taxon>Astrophorina</taxon>
        <taxon>Geodiidae</taxon>
        <taxon>Geodia</taxon>
    </lineage>
</organism>
<keyword evidence="3" id="KW-1185">Reference proteome</keyword>
<accession>A0AA35R796</accession>
<protein>
    <submittedName>
        <fullName evidence="2">Uncharacterized protein</fullName>
    </submittedName>
</protein>
<dbReference type="Proteomes" id="UP001174909">
    <property type="component" value="Unassembled WGS sequence"/>
</dbReference>
<evidence type="ECO:0000313" key="2">
    <source>
        <dbReference type="EMBL" id="CAI8005068.1"/>
    </source>
</evidence>